<dbReference type="Pfam" id="PF03449">
    <property type="entry name" value="GreA_GreB_N"/>
    <property type="match status" value="1"/>
</dbReference>
<feature type="non-terminal residue" evidence="8">
    <location>
        <position position="107"/>
    </location>
</feature>
<dbReference type="InterPro" id="IPR036805">
    <property type="entry name" value="Tscrpt_elong_fac_GreA/B_N_sf"/>
</dbReference>
<reference evidence="8 9" key="1">
    <citation type="journal article" date="2015" name="Nature">
        <title>rRNA introns, odd ribosomes, and small enigmatic genomes across a large radiation of phyla.</title>
        <authorList>
            <person name="Brown C.T."/>
            <person name="Hug L.A."/>
            <person name="Thomas B.C."/>
            <person name="Sharon I."/>
            <person name="Castelle C.J."/>
            <person name="Singh A."/>
            <person name="Wilkins M.J."/>
            <person name="Williams K.H."/>
            <person name="Banfield J.F."/>
        </authorList>
    </citation>
    <scope>NUCLEOTIDE SEQUENCE [LARGE SCALE GENOMIC DNA]</scope>
</reference>
<dbReference type="EMBL" id="LCRD01000073">
    <property type="protein sequence ID" value="KKW28412.1"/>
    <property type="molecule type" value="Genomic_DNA"/>
</dbReference>
<dbReference type="FunFam" id="1.10.287.180:FF:000001">
    <property type="entry name" value="Transcription elongation factor GreA"/>
    <property type="match status" value="1"/>
</dbReference>
<dbReference type="GO" id="GO:0003677">
    <property type="term" value="F:DNA binding"/>
    <property type="evidence" value="ECO:0007669"/>
    <property type="project" value="UniProtKB-KW"/>
</dbReference>
<evidence type="ECO:0000256" key="1">
    <source>
        <dbReference type="ARBA" id="ARBA00008213"/>
    </source>
</evidence>
<dbReference type="InterPro" id="IPR023459">
    <property type="entry name" value="Tscrpt_elong_fac_GreA/B_fam"/>
</dbReference>
<name>A0A0G1ZK39_9BACT</name>
<evidence type="ECO:0000256" key="2">
    <source>
        <dbReference type="ARBA" id="ARBA00013729"/>
    </source>
</evidence>
<dbReference type="SUPFAM" id="SSF46557">
    <property type="entry name" value="GreA transcript cleavage protein, N-terminal domain"/>
    <property type="match status" value="1"/>
</dbReference>
<sequence>MESFVTYLSAAGLQQLKDELVNRIKVQRAEIAQKIGDAKEMGDLSENFAYHEAKEQQAQNETRIAVLQDMIVNAVVVEERRGGKIGLGSSFTVKSPVGERKYEIVGE</sequence>
<keyword evidence="8" id="KW-0648">Protein biosynthesis</keyword>
<gene>
    <name evidence="8" type="ORF">UY72_C0073G0001</name>
</gene>
<evidence type="ECO:0000259" key="7">
    <source>
        <dbReference type="Pfam" id="PF03449"/>
    </source>
</evidence>
<accession>A0A0G1ZK39</accession>
<dbReference type="GO" id="GO:0032784">
    <property type="term" value="P:regulation of DNA-templated transcription elongation"/>
    <property type="evidence" value="ECO:0007669"/>
    <property type="project" value="InterPro"/>
</dbReference>
<dbReference type="PANTHER" id="PTHR30437:SF4">
    <property type="entry name" value="TRANSCRIPTION ELONGATION FACTOR GREA"/>
    <property type="match status" value="1"/>
</dbReference>
<keyword evidence="5" id="KW-0804">Transcription</keyword>
<keyword evidence="8" id="KW-0251">Elongation factor</keyword>
<organism evidence="8 9">
    <name type="scientific">Candidatus Uhrbacteria bacterium GW2011_GWD2_52_7</name>
    <dbReference type="NCBI Taxonomy" id="1618989"/>
    <lineage>
        <taxon>Bacteria</taxon>
        <taxon>Candidatus Uhriibacteriota</taxon>
    </lineage>
</organism>
<evidence type="ECO:0000256" key="5">
    <source>
        <dbReference type="ARBA" id="ARBA00023163"/>
    </source>
</evidence>
<keyword evidence="3" id="KW-0805">Transcription regulation</keyword>
<protein>
    <recommendedName>
        <fullName evidence="2">Transcription elongation factor GreA</fullName>
    </recommendedName>
    <alternativeName>
        <fullName evidence="6">Transcript cleavage factor GreA</fullName>
    </alternativeName>
</protein>
<evidence type="ECO:0000256" key="3">
    <source>
        <dbReference type="ARBA" id="ARBA00023015"/>
    </source>
</evidence>
<proteinExistence type="inferred from homology"/>
<evidence type="ECO:0000313" key="8">
    <source>
        <dbReference type="EMBL" id="KKW28412.1"/>
    </source>
</evidence>
<dbReference type="Proteomes" id="UP000034846">
    <property type="component" value="Unassembled WGS sequence"/>
</dbReference>
<dbReference type="InterPro" id="IPR022691">
    <property type="entry name" value="Tscrpt_elong_fac_GreA/B_N"/>
</dbReference>
<evidence type="ECO:0000256" key="6">
    <source>
        <dbReference type="ARBA" id="ARBA00030776"/>
    </source>
</evidence>
<dbReference type="GO" id="GO:0006354">
    <property type="term" value="P:DNA-templated transcription elongation"/>
    <property type="evidence" value="ECO:0007669"/>
    <property type="project" value="TreeGrafter"/>
</dbReference>
<dbReference type="GO" id="GO:0003746">
    <property type="term" value="F:translation elongation factor activity"/>
    <property type="evidence" value="ECO:0007669"/>
    <property type="project" value="UniProtKB-KW"/>
</dbReference>
<keyword evidence="4" id="KW-0238">DNA-binding</keyword>
<feature type="domain" description="Transcription elongation factor GreA/GreB N-terminal" evidence="7">
    <location>
        <begin position="7"/>
        <end position="76"/>
    </location>
</feature>
<evidence type="ECO:0000256" key="4">
    <source>
        <dbReference type="ARBA" id="ARBA00023125"/>
    </source>
</evidence>
<dbReference type="GO" id="GO:0070063">
    <property type="term" value="F:RNA polymerase binding"/>
    <property type="evidence" value="ECO:0007669"/>
    <property type="project" value="InterPro"/>
</dbReference>
<dbReference type="AlphaFoldDB" id="A0A0G1ZK39"/>
<evidence type="ECO:0000313" key="9">
    <source>
        <dbReference type="Proteomes" id="UP000034846"/>
    </source>
</evidence>
<dbReference type="PANTHER" id="PTHR30437">
    <property type="entry name" value="TRANSCRIPTION ELONGATION FACTOR GREA"/>
    <property type="match status" value="1"/>
</dbReference>
<comment type="caution">
    <text evidence="8">The sequence shown here is derived from an EMBL/GenBank/DDBJ whole genome shotgun (WGS) entry which is preliminary data.</text>
</comment>
<comment type="similarity">
    <text evidence="1">Belongs to the GreA/GreB family.</text>
</comment>
<dbReference type="Gene3D" id="1.10.287.180">
    <property type="entry name" value="Transcription elongation factor, GreA/GreB, N-terminal domain"/>
    <property type="match status" value="1"/>
</dbReference>